<keyword evidence="1" id="KW-1133">Transmembrane helix</keyword>
<evidence type="ECO:0000313" key="2">
    <source>
        <dbReference type="EMBL" id="RDU35694.1"/>
    </source>
</evidence>
<organism evidence="2 3">
    <name type="scientific">Neobacillus piezotolerans</name>
    <dbReference type="NCBI Taxonomy" id="2259171"/>
    <lineage>
        <taxon>Bacteria</taxon>
        <taxon>Bacillati</taxon>
        <taxon>Bacillota</taxon>
        <taxon>Bacilli</taxon>
        <taxon>Bacillales</taxon>
        <taxon>Bacillaceae</taxon>
        <taxon>Neobacillus</taxon>
    </lineage>
</organism>
<comment type="caution">
    <text evidence="2">The sequence shown here is derived from an EMBL/GenBank/DDBJ whole genome shotgun (WGS) entry which is preliminary data.</text>
</comment>
<protein>
    <submittedName>
        <fullName evidence="2">EamA-like transporter family protein</fullName>
    </submittedName>
</protein>
<reference evidence="2 3" key="1">
    <citation type="submission" date="2018-07" db="EMBL/GenBank/DDBJ databases">
        <title>Bacillus sp. YLB-04 draft genome sequence.</title>
        <authorList>
            <person name="Yu L."/>
            <person name="Tang X."/>
        </authorList>
    </citation>
    <scope>NUCLEOTIDE SEQUENCE [LARGE SCALE GENOMIC DNA]</scope>
    <source>
        <strain evidence="2 3">YLB-04</strain>
    </source>
</reference>
<name>A0A3D8GMI4_9BACI</name>
<evidence type="ECO:0000313" key="3">
    <source>
        <dbReference type="Proteomes" id="UP000257144"/>
    </source>
</evidence>
<keyword evidence="3" id="KW-1185">Reference proteome</keyword>
<evidence type="ECO:0000256" key="1">
    <source>
        <dbReference type="SAM" id="Phobius"/>
    </source>
</evidence>
<dbReference type="Proteomes" id="UP000257144">
    <property type="component" value="Unassembled WGS sequence"/>
</dbReference>
<feature type="transmembrane region" description="Helical" evidence="1">
    <location>
        <begin position="67"/>
        <end position="87"/>
    </location>
</feature>
<dbReference type="GO" id="GO:0005886">
    <property type="term" value="C:plasma membrane"/>
    <property type="evidence" value="ECO:0007669"/>
    <property type="project" value="TreeGrafter"/>
</dbReference>
<dbReference type="RefSeq" id="WP_115453072.1">
    <property type="nucleotide sequence ID" value="NZ_QNQT01000008.1"/>
</dbReference>
<dbReference type="Pfam" id="PF04657">
    <property type="entry name" value="DMT_YdcZ"/>
    <property type="match status" value="1"/>
</dbReference>
<dbReference type="InterPro" id="IPR006750">
    <property type="entry name" value="YdcZ"/>
</dbReference>
<dbReference type="PANTHER" id="PTHR34821:SF3">
    <property type="entry name" value="MEMBRANE PROTEIN"/>
    <property type="match status" value="1"/>
</dbReference>
<keyword evidence="1" id="KW-0472">Membrane</keyword>
<keyword evidence="1" id="KW-0812">Transmembrane</keyword>
<sequence>MITGLVLAAVSGALLSVQNVFNSKVSLRAGTKATTALVLFLGFLASFLIGLGVEGKSMFALQNMQTWYWFSGMLGVGVVVSVVQAVMRLGPTYGISIVMVSQLVYALIMDSLGLMGLEKMAISGKHLVGVLVIVAGILVFKFGGVRKADKA</sequence>
<feature type="transmembrane region" description="Helical" evidence="1">
    <location>
        <begin position="127"/>
        <end position="145"/>
    </location>
</feature>
<feature type="transmembrane region" description="Helical" evidence="1">
    <location>
        <begin position="93"/>
        <end position="115"/>
    </location>
</feature>
<dbReference type="PANTHER" id="PTHR34821">
    <property type="entry name" value="INNER MEMBRANE PROTEIN YDCZ"/>
    <property type="match status" value="1"/>
</dbReference>
<dbReference type="OrthoDB" id="2382207at2"/>
<gene>
    <name evidence="2" type="ORF">DRW41_16245</name>
</gene>
<accession>A0A3D8GMI4</accession>
<proteinExistence type="predicted"/>
<feature type="transmembrane region" description="Helical" evidence="1">
    <location>
        <begin position="35"/>
        <end position="55"/>
    </location>
</feature>
<dbReference type="EMBL" id="QNQT01000008">
    <property type="protein sequence ID" value="RDU35694.1"/>
    <property type="molecule type" value="Genomic_DNA"/>
</dbReference>
<dbReference type="AlphaFoldDB" id="A0A3D8GMI4"/>